<comment type="caution">
    <text evidence="2">The sequence shown here is derived from an EMBL/GenBank/DDBJ whole genome shotgun (WGS) entry which is preliminary data.</text>
</comment>
<dbReference type="Gene3D" id="2.160.20.80">
    <property type="entry name" value="E3 ubiquitin-protein ligase SopA"/>
    <property type="match status" value="2"/>
</dbReference>
<dbReference type="OrthoDB" id="7304622at2"/>
<keyword evidence="1" id="KW-0732">Signal</keyword>
<dbReference type="PANTHER" id="PTHR14136">
    <property type="entry name" value="BTB_POZ DOMAIN-CONTAINING PROTEIN KCTD9"/>
    <property type="match status" value="1"/>
</dbReference>
<organism evidence="2 3">
    <name type="scientific">Sinorhizobium saheli</name>
    <dbReference type="NCBI Taxonomy" id="36856"/>
    <lineage>
        <taxon>Bacteria</taxon>
        <taxon>Pseudomonadati</taxon>
        <taxon>Pseudomonadota</taxon>
        <taxon>Alphaproteobacteria</taxon>
        <taxon>Hyphomicrobiales</taxon>
        <taxon>Rhizobiaceae</taxon>
        <taxon>Sinorhizobium/Ensifer group</taxon>
        <taxon>Sinorhizobium</taxon>
    </lineage>
</organism>
<dbReference type="InterPro" id="IPR051082">
    <property type="entry name" value="Pentapeptide-BTB/POZ_domain"/>
</dbReference>
<evidence type="ECO:0000313" key="2">
    <source>
        <dbReference type="EMBL" id="OAP42243.1"/>
    </source>
</evidence>
<dbReference type="Pfam" id="PF00805">
    <property type="entry name" value="Pentapeptide"/>
    <property type="match status" value="2"/>
</dbReference>
<feature type="chain" id="PRO_5008097552" description="Pentapeptide repeat-containing protein" evidence="1">
    <location>
        <begin position="35"/>
        <end position="248"/>
    </location>
</feature>
<evidence type="ECO:0000256" key="1">
    <source>
        <dbReference type="SAM" id="SignalP"/>
    </source>
</evidence>
<dbReference type="AlphaFoldDB" id="A0A178Y5E4"/>
<dbReference type="InterPro" id="IPR001646">
    <property type="entry name" value="5peptide_repeat"/>
</dbReference>
<name>A0A178Y5E4_SINSA</name>
<protein>
    <recommendedName>
        <fullName evidence="4">Pentapeptide repeat-containing protein</fullName>
    </recommendedName>
</protein>
<evidence type="ECO:0000313" key="3">
    <source>
        <dbReference type="Proteomes" id="UP000078507"/>
    </source>
</evidence>
<sequence length="248" mass="25991">MRKPGRAGHGSIGTTSFTLGAAGFAVAIAVTAFAGSAADAADCKSSSRPETDWHDCNKRQLMLGGSDLQGSNLVNTDFTMTDLRGADLTSADLEKATLVRASLAGAQANKANFTRVEAYRGNFSAISAENASFVSAELQRTNFTGARLTGADFEKAELGRADFTRAVLTGTRFSMANLSRAHLSGAVFEGPIGFDRAFLFLTRIEGLDLSAATGLTQEQVDLACGDAATKLPAGLSTPAKWPCQHEDD</sequence>
<dbReference type="Proteomes" id="UP000078507">
    <property type="component" value="Unassembled WGS sequence"/>
</dbReference>
<proteinExistence type="predicted"/>
<keyword evidence="3" id="KW-1185">Reference proteome</keyword>
<gene>
    <name evidence="2" type="ORF">ATB98_07545</name>
</gene>
<dbReference type="RefSeq" id="WP_066877264.1">
    <property type="nucleotide sequence ID" value="NZ_LNQB01000083.1"/>
</dbReference>
<dbReference type="SUPFAM" id="SSF141571">
    <property type="entry name" value="Pentapeptide repeat-like"/>
    <property type="match status" value="1"/>
</dbReference>
<dbReference type="PANTHER" id="PTHR14136:SF17">
    <property type="entry name" value="BTB_POZ DOMAIN-CONTAINING PROTEIN KCTD9"/>
    <property type="match status" value="1"/>
</dbReference>
<evidence type="ECO:0008006" key="4">
    <source>
        <dbReference type="Google" id="ProtNLM"/>
    </source>
</evidence>
<dbReference type="EMBL" id="LNQB01000083">
    <property type="protein sequence ID" value="OAP42243.1"/>
    <property type="molecule type" value="Genomic_DNA"/>
</dbReference>
<accession>A0A178Y5E4</accession>
<feature type="signal peptide" evidence="1">
    <location>
        <begin position="1"/>
        <end position="34"/>
    </location>
</feature>
<reference evidence="2 3" key="1">
    <citation type="submission" date="2015-11" db="EMBL/GenBank/DDBJ databases">
        <title>Ensifer anhuiense sp. nov., an effective nitrogen fixation bacterium with Glycine soja.</title>
        <authorList>
            <person name="Yan H."/>
            <person name="Chen W."/>
        </authorList>
    </citation>
    <scope>NUCLEOTIDE SEQUENCE [LARGE SCALE GENOMIC DNA]</scope>
    <source>
        <strain evidence="2 3">LMG 7837</strain>
    </source>
</reference>
<dbReference type="STRING" id="36856.ATB98_07545"/>